<dbReference type="AlphaFoldDB" id="A0A814YFJ6"/>
<feature type="non-terminal residue" evidence="1">
    <location>
        <position position="89"/>
    </location>
</feature>
<dbReference type="Proteomes" id="UP000663889">
    <property type="component" value="Unassembled WGS sequence"/>
</dbReference>
<dbReference type="Proteomes" id="UP000663836">
    <property type="component" value="Unassembled WGS sequence"/>
</dbReference>
<gene>
    <name evidence="4" type="ORF">JBS370_LOCUS37641</name>
    <name evidence="3" type="ORF">OTI717_LOCUS20970</name>
    <name evidence="1" type="ORF">SEV965_LOCUS22641</name>
    <name evidence="2" type="ORF">ZHD862_LOCUS24939</name>
</gene>
<dbReference type="Proteomes" id="UP000663823">
    <property type="component" value="Unassembled WGS sequence"/>
</dbReference>
<proteinExistence type="predicted"/>
<evidence type="ECO:0000313" key="5">
    <source>
        <dbReference type="Proteomes" id="UP000663889"/>
    </source>
</evidence>
<dbReference type="EMBL" id="CAJNOT010001734">
    <property type="protein sequence ID" value="CAF1242167.1"/>
    <property type="molecule type" value="Genomic_DNA"/>
</dbReference>
<name>A0A814YFJ6_9BILA</name>
<evidence type="ECO:0000313" key="1">
    <source>
        <dbReference type="EMBL" id="CAF1229908.1"/>
    </source>
</evidence>
<sequence length="89" mass="10064">MSIGEILKHPLIFAKHALGWVSDILQANQFQNQYMTSWKTEFSSLEENYILRMHPISSMNGSCFCASGKSNCTKTPVFYDENGESTILP</sequence>
<dbReference type="Proteomes" id="UP000663864">
    <property type="component" value="Unassembled WGS sequence"/>
</dbReference>
<protein>
    <submittedName>
        <fullName evidence="1">Uncharacterized protein</fullName>
    </submittedName>
</protein>
<evidence type="ECO:0000313" key="2">
    <source>
        <dbReference type="EMBL" id="CAF1242167.1"/>
    </source>
</evidence>
<evidence type="ECO:0000313" key="4">
    <source>
        <dbReference type="EMBL" id="CAF4225672.1"/>
    </source>
</evidence>
<dbReference type="EMBL" id="CAJNOU010001615">
    <property type="protein sequence ID" value="CAF1229908.1"/>
    <property type="molecule type" value="Genomic_DNA"/>
</dbReference>
<evidence type="ECO:0000313" key="3">
    <source>
        <dbReference type="EMBL" id="CAF3847567.1"/>
    </source>
</evidence>
<organism evidence="1 5">
    <name type="scientific">Rotaria sordida</name>
    <dbReference type="NCBI Taxonomy" id="392033"/>
    <lineage>
        <taxon>Eukaryota</taxon>
        <taxon>Metazoa</taxon>
        <taxon>Spiralia</taxon>
        <taxon>Gnathifera</taxon>
        <taxon>Rotifera</taxon>
        <taxon>Eurotatoria</taxon>
        <taxon>Bdelloidea</taxon>
        <taxon>Philodinida</taxon>
        <taxon>Philodinidae</taxon>
        <taxon>Rotaria</taxon>
    </lineage>
</organism>
<reference evidence="1" key="1">
    <citation type="submission" date="2021-02" db="EMBL/GenBank/DDBJ databases">
        <authorList>
            <person name="Nowell W R."/>
        </authorList>
    </citation>
    <scope>NUCLEOTIDE SEQUENCE</scope>
</reference>
<comment type="caution">
    <text evidence="1">The sequence shown here is derived from an EMBL/GenBank/DDBJ whole genome shotgun (WGS) entry which is preliminary data.</text>
</comment>
<accession>A0A814YFJ6</accession>
<dbReference type="EMBL" id="CAJOAX010003318">
    <property type="protein sequence ID" value="CAF3847567.1"/>
    <property type="molecule type" value="Genomic_DNA"/>
</dbReference>
<dbReference type="EMBL" id="CAJOBD010017906">
    <property type="protein sequence ID" value="CAF4225672.1"/>
    <property type="molecule type" value="Genomic_DNA"/>
</dbReference>